<feature type="compositionally biased region" description="Polar residues" evidence="6">
    <location>
        <begin position="504"/>
        <end position="513"/>
    </location>
</feature>
<comment type="caution">
    <text evidence="8">The sequence shown here is derived from an EMBL/GenBank/DDBJ whole genome shotgun (WGS) entry which is preliminary data.</text>
</comment>
<gene>
    <name evidence="8" type="ORF">IV203_019643</name>
</gene>
<reference evidence="8" key="1">
    <citation type="journal article" date="2021" name="Sci. Rep.">
        <title>Diploid genomic architecture of Nitzschia inconspicua, an elite biomass production diatom.</title>
        <authorList>
            <person name="Oliver A."/>
            <person name="Podell S."/>
            <person name="Pinowska A."/>
            <person name="Traller J.C."/>
            <person name="Smith S.R."/>
            <person name="McClure R."/>
            <person name="Beliaev A."/>
            <person name="Bohutskyi P."/>
            <person name="Hill E.A."/>
            <person name="Rabines A."/>
            <person name="Zheng H."/>
            <person name="Allen L.Z."/>
            <person name="Kuo A."/>
            <person name="Grigoriev I.V."/>
            <person name="Allen A.E."/>
            <person name="Hazlebeck D."/>
            <person name="Allen E.E."/>
        </authorList>
    </citation>
    <scope>NUCLEOTIDE SEQUENCE</scope>
    <source>
        <strain evidence="8">Hildebrandi</strain>
    </source>
</reference>
<accession>A0A9K3LZY0</accession>
<keyword evidence="2 5" id="KW-0808">Transferase</keyword>
<keyword evidence="1 5" id="KW-0489">Methyltransferase</keyword>
<dbReference type="EMBL" id="JAGRRH010000004">
    <property type="protein sequence ID" value="KAG7371073.1"/>
    <property type="molecule type" value="Genomic_DNA"/>
</dbReference>
<feature type="binding site" evidence="5">
    <location>
        <position position="264"/>
    </location>
    <ligand>
        <name>S-adenosyl-L-methionine</name>
        <dbReference type="ChEBI" id="CHEBI:59789"/>
    </ligand>
</feature>
<dbReference type="Pfam" id="PF01189">
    <property type="entry name" value="Methyltr_RsmB-F"/>
    <property type="match status" value="1"/>
</dbReference>
<evidence type="ECO:0000259" key="7">
    <source>
        <dbReference type="PROSITE" id="PS51686"/>
    </source>
</evidence>
<feature type="binding site" evidence="5">
    <location>
        <begin position="227"/>
        <end position="233"/>
    </location>
    <ligand>
        <name>S-adenosyl-L-methionine</name>
        <dbReference type="ChEBI" id="CHEBI:59789"/>
    </ligand>
</feature>
<feature type="binding site" evidence="5">
    <location>
        <position position="292"/>
    </location>
    <ligand>
        <name>S-adenosyl-L-methionine</name>
        <dbReference type="ChEBI" id="CHEBI:59789"/>
    </ligand>
</feature>
<keyword evidence="4 5" id="KW-0694">RNA-binding</keyword>
<dbReference type="InterPro" id="IPR001678">
    <property type="entry name" value="MeTrfase_RsmB-F_NOP2_dom"/>
</dbReference>
<feature type="region of interest" description="Disordered" evidence="6">
    <location>
        <begin position="504"/>
        <end position="561"/>
    </location>
</feature>
<keyword evidence="3 5" id="KW-0949">S-adenosyl-L-methionine</keyword>
<name>A0A9K3LZY0_9STRA</name>
<dbReference type="PROSITE" id="PS51686">
    <property type="entry name" value="SAM_MT_RSMB_NOP"/>
    <property type="match status" value="1"/>
</dbReference>
<feature type="active site" description="Nucleophile" evidence="5">
    <location>
        <position position="389"/>
    </location>
</feature>
<dbReference type="InterPro" id="IPR023267">
    <property type="entry name" value="RCMT"/>
</dbReference>
<protein>
    <submittedName>
        <fullName evidence="8">16S rRNA m5C 967 methyltransferase</fullName>
    </submittedName>
</protein>
<evidence type="ECO:0000256" key="5">
    <source>
        <dbReference type="PROSITE-ProRule" id="PRU01023"/>
    </source>
</evidence>
<feature type="compositionally biased region" description="Basic and acidic residues" evidence="6">
    <location>
        <begin position="518"/>
        <end position="528"/>
    </location>
</feature>
<feature type="binding site" evidence="5">
    <location>
        <position position="332"/>
    </location>
    <ligand>
        <name>S-adenosyl-L-methionine</name>
        <dbReference type="ChEBI" id="CHEBI:59789"/>
    </ligand>
</feature>
<reference evidence="8" key="2">
    <citation type="submission" date="2021-04" db="EMBL/GenBank/DDBJ databases">
        <authorList>
            <person name="Podell S."/>
        </authorList>
    </citation>
    <scope>NUCLEOTIDE SEQUENCE</scope>
    <source>
        <strain evidence="8">Hildebrandi</strain>
    </source>
</reference>
<evidence type="ECO:0000256" key="2">
    <source>
        <dbReference type="ARBA" id="ARBA00022679"/>
    </source>
</evidence>
<dbReference type="GO" id="GO:0003723">
    <property type="term" value="F:RNA binding"/>
    <property type="evidence" value="ECO:0007669"/>
    <property type="project" value="UniProtKB-UniRule"/>
</dbReference>
<evidence type="ECO:0000256" key="6">
    <source>
        <dbReference type="SAM" id="MobiDB-lite"/>
    </source>
</evidence>
<dbReference type="OrthoDB" id="435282at2759"/>
<organism evidence="8 9">
    <name type="scientific">Nitzschia inconspicua</name>
    <dbReference type="NCBI Taxonomy" id="303405"/>
    <lineage>
        <taxon>Eukaryota</taxon>
        <taxon>Sar</taxon>
        <taxon>Stramenopiles</taxon>
        <taxon>Ochrophyta</taxon>
        <taxon>Bacillariophyta</taxon>
        <taxon>Bacillariophyceae</taxon>
        <taxon>Bacillariophycidae</taxon>
        <taxon>Bacillariales</taxon>
        <taxon>Bacillariaceae</taxon>
        <taxon>Nitzschia</taxon>
    </lineage>
</organism>
<feature type="domain" description="SAM-dependent MTase RsmB/NOP-type" evidence="7">
    <location>
        <begin position="128"/>
        <end position="465"/>
    </location>
</feature>
<dbReference type="AlphaFoldDB" id="A0A9K3LZY0"/>
<keyword evidence="9" id="KW-1185">Reference proteome</keyword>
<feature type="compositionally biased region" description="Basic residues" evidence="6">
    <location>
        <begin position="548"/>
        <end position="561"/>
    </location>
</feature>
<dbReference type="PANTHER" id="PTHR22807:SF4">
    <property type="entry name" value="28S RRNA (CYTOSINE-C(5))-METHYLTRANSFERASE"/>
    <property type="match status" value="1"/>
</dbReference>
<comment type="similarity">
    <text evidence="5">Belongs to the class I-like SAM-binding methyltransferase superfamily. RsmB/NOP family.</text>
</comment>
<dbReference type="Proteomes" id="UP000693970">
    <property type="component" value="Unassembled WGS sequence"/>
</dbReference>
<evidence type="ECO:0000313" key="9">
    <source>
        <dbReference type="Proteomes" id="UP000693970"/>
    </source>
</evidence>
<dbReference type="InterPro" id="IPR049560">
    <property type="entry name" value="MeTrfase_RsmB-F_NOP2_cat"/>
</dbReference>
<evidence type="ECO:0000256" key="3">
    <source>
        <dbReference type="ARBA" id="ARBA00022691"/>
    </source>
</evidence>
<evidence type="ECO:0000256" key="1">
    <source>
        <dbReference type="ARBA" id="ARBA00022603"/>
    </source>
</evidence>
<dbReference type="GO" id="GO:0070475">
    <property type="term" value="P:rRNA base methylation"/>
    <property type="evidence" value="ECO:0007669"/>
    <property type="project" value="TreeGrafter"/>
</dbReference>
<evidence type="ECO:0000313" key="8">
    <source>
        <dbReference type="EMBL" id="KAG7371073.1"/>
    </source>
</evidence>
<dbReference type="PANTHER" id="PTHR22807">
    <property type="entry name" value="NOP2 YEAST -RELATED NOL1/NOP2/FMU SUN DOMAIN-CONTAINING"/>
    <property type="match status" value="1"/>
</dbReference>
<sequence length="561" mass="63162">MVPTSTSSSPFAPAANILNRIWSTQKGLKSVVYSSQGELTCSKTTFAQCSHVLEHKSTLDRLLKEVPSLQAKNQGLLYVLLYELLIGPNKRIRGGGAIKRQLMAQENILKEKLKEINASSLRKPCFNDPPLKSTVIPRYVRINTLVADSTTTLQKLRRRIRPIYIDPDVPDLLVIDATPENRALLQEFVLSNEIVLQDKSSCFSALCLVHGYGGKKKNSHCDFLDACAAPGNKTSHLAALVQSQNLGNCDNQSTEGTSVIYALDKSPQRYALLKRRMMGLVPDKSVQCYNVDFLETYGGAGINSKEHKDAEEVKQFARGTTLPENIRAILLDPSCSGSGMTSNHTEQYLDRDPYFMDERIRALSDFQFLALKHATCDFPLVDRVVYSTCSRYYQENEGVIKRILDFTTGEWQLVAPSCLKHWHRRGLFPKDGSDGLTFDQAKCVIRVDPELDATNGFFVACLERTNFKDNESDKTSSTWKSPADTLPEGMELYHNQFDDSLKASAQSSDTSKLSNKRKSSDLEARSFDRNIGTHIKKRSKKVEWKRQQTLKKKERLKRKNA</sequence>
<dbReference type="GO" id="GO:0005730">
    <property type="term" value="C:nucleolus"/>
    <property type="evidence" value="ECO:0007669"/>
    <property type="project" value="TreeGrafter"/>
</dbReference>
<dbReference type="GO" id="GO:0008173">
    <property type="term" value="F:RNA methyltransferase activity"/>
    <property type="evidence" value="ECO:0007669"/>
    <property type="project" value="InterPro"/>
</dbReference>
<proteinExistence type="inferred from homology"/>
<evidence type="ECO:0000256" key="4">
    <source>
        <dbReference type="ARBA" id="ARBA00022884"/>
    </source>
</evidence>